<keyword evidence="5" id="KW-1185">Reference proteome</keyword>
<feature type="domain" description="STAS" evidence="3">
    <location>
        <begin position="11"/>
        <end position="120"/>
    </location>
</feature>
<dbReference type="EMBL" id="WOFH01000001">
    <property type="protein sequence ID" value="MUN35296.1"/>
    <property type="molecule type" value="Genomic_DNA"/>
</dbReference>
<evidence type="ECO:0000259" key="3">
    <source>
        <dbReference type="PROSITE" id="PS50801"/>
    </source>
</evidence>
<comment type="similarity">
    <text evidence="1 2">Belongs to the anti-sigma-factor antagonist family.</text>
</comment>
<dbReference type="PANTHER" id="PTHR33495:SF2">
    <property type="entry name" value="ANTI-SIGMA FACTOR ANTAGONIST TM_1081-RELATED"/>
    <property type="match status" value="1"/>
</dbReference>
<evidence type="ECO:0000256" key="2">
    <source>
        <dbReference type="RuleBase" id="RU003749"/>
    </source>
</evidence>
<dbReference type="RefSeq" id="WP_156214256.1">
    <property type="nucleotide sequence ID" value="NZ_WOFH01000001.1"/>
</dbReference>
<dbReference type="InterPro" id="IPR003658">
    <property type="entry name" value="Anti-sigma_ant"/>
</dbReference>
<dbReference type="InterPro" id="IPR036513">
    <property type="entry name" value="STAS_dom_sf"/>
</dbReference>
<reference evidence="4 5" key="1">
    <citation type="submission" date="2019-11" db="EMBL/GenBank/DDBJ databases">
        <authorList>
            <person name="Cao P."/>
        </authorList>
    </citation>
    <scope>NUCLEOTIDE SEQUENCE [LARGE SCALE GENOMIC DNA]</scope>
    <source>
        <strain evidence="4 5">NEAU-AAG5</strain>
    </source>
</reference>
<dbReference type="GO" id="GO:0043856">
    <property type="term" value="F:anti-sigma factor antagonist activity"/>
    <property type="evidence" value="ECO:0007669"/>
    <property type="project" value="InterPro"/>
</dbReference>
<dbReference type="AlphaFoldDB" id="A0A7K1KTN9"/>
<dbReference type="Pfam" id="PF01740">
    <property type="entry name" value="STAS"/>
    <property type="match status" value="1"/>
</dbReference>
<evidence type="ECO:0000256" key="1">
    <source>
        <dbReference type="ARBA" id="ARBA00009013"/>
    </source>
</evidence>
<dbReference type="SUPFAM" id="SSF52091">
    <property type="entry name" value="SpoIIaa-like"/>
    <property type="match status" value="1"/>
</dbReference>
<accession>A0A7K1KTN9</accession>
<sequence length="128" mass="13231">MTSADRPAPPTGLSRERRPGATVVALRGELDMATAPALREALRIALRDPGALVVIDLADVTFCDASGLALLVGTRRRTEREGAAVVLAAPRPHLARLLEISGLDRYFSVHRTVEAAGLAGPGGGSAAA</sequence>
<dbReference type="Gene3D" id="3.30.750.24">
    <property type="entry name" value="STAS domain"/>
    <property type="match status" value="1"/>
</dbReference>
<dbReference type="CDD" id="cd07043">
    <property type="entry name" value="STAS_anti-anti-sigma_factors"/>
    <property type="match status" value="1"/>
</dbReference>
<comment type="caution">
    <text evidence="4">The sequence shown here is derived from an EMBL/GenBank/DDBJ whole genome shotgun (WGS) entry which is preliminary data.</text>
</comment>
<gene>
    <name evidence="4" type="ORF">GNZ18_01575</name>
</gene>
<organism evidence="4 5">
    <name type="scientific">Actinomadura litoris</name>
    <dbReference type="NCBI Taxonomy" id="2678616"/>
    <lineage>
        <taxon>Bacteria</taxon>
        <taxon>Bacillati</taxon>
        <taxon>Actinomycetota</taxon>
        <taxon>Actinomycetes</taxon>
        <taxon>Streptosporangiales</taxon>
        <taxon>Thermomonosporaceae</taxon>
        <taxon>Actinomadura</taxon>
    </lineage>
</organism>
<dbReference type="PANTHER" id="PTHR33495">
    <property type="entry name" value="ANTI-SIGMA FACTOR ANTAGONIST TM_1081-RELATED-RELATED"/>
    <property type="match status" value="1"/>
</dbReference>
<evidence type="ECO:0000313" key="5">
    <source>
        <dbReference type="Proteomes" id="UP000432015"/>
    </source>
</evidence>
<dbReference type="NCBIfam" id="TIGR00377">
    <property type="entry name" value="ant_ant_sig"/>
    <property type="match status" value="1"/>
</dbReference>
<dbReference type="Proteomes" id="UP000432015">
    <property type="component" value="Unassembled WGS sequence"/>
</dbReference>
<proteinExistence type="inferred from homology"/>
<name>A0A7K1KTN9_9ACTN</name>
<protein>
    <recommendedName>
        <fullName evidence="2">Anti-sigma factor antagonist</fullName>
    </recommendedName>
</protein>
<dbReference type="PROSITE" id="PS50801">
    <property type="entry name" value="STAS"/>
    <property type="match status" value="1"/>
</dbReference>
<evidence type="ECO:0000313" key="4">
    <source>
        <dbReference type="EMBL" id="MUN35296.1"/>
    </source>
</evidence>
<dbReference type="InterPro" id="IPR002645">
    <property type="entry name" value="STAS_dom"/>
</dbReference>